<evidence type="ECO:0000313" key="3">
    <source>
        <dbReference type="EMBL" id="KAF2904437.1"/>
    </source>
</evidence>
<keyword evidence="4" id="KW-1185">Reference proteome</keyword>
<reference evidence="3" key="1">
    <citation type="submission" date="2019-08" db="EMBL/GenBank/DDBJ databases">
        <title>The genome of the North American firefly Photinus pyralis.</title>
        <authorList>
            <consortium name="Photinus pyralis genome working group"/>
            <person name="Fallon T.R."/>
            <person name="Sander Lower S.E."/>
            <person name="Weng J.-K."/>
        </authorList>
    </citation>
    <scope>NUCLEOTIDE SEQUENCE</scope>
    <source>
        <strain evidence="3">TRF0915ILg1</strain>
        <tissue evidence="3">Whole body</tissue>
    </source>
</reference>
<dbReference type="SMART" id="SM00355">
    <property type="entry name" value="ZnF_C2H2"/>
    <property type="match status" value="2"/>
</dbReference>
<dbReference type="OrthoDB" id="19132at2759"/>
<dbReference type="Proteomes" id="UP000801492">
    <property type="component" value="Unassembled WGS sequence"/>
</dbReference>
<evidence type="ECO:0000313" key="4">
    <source>
        <dbReference type="Proteomes" id="UP000801492"/>
    </source>
</evidence>
<dbReference type="SUPFAM" id="SSF57667">
    <property type="entry name" value="beta-beta-alpha zinc fingers"/>
    <property type="match status" value="2"/>
</dbReference>
<organism evidence="3 4">
    <name type="scientific">Ignelater luminosus</name>
    <name type="common">Cucubano</name>
    <name type="synonym">Pyrophorus luminosus</name>
    <dbReference type="NCBI Taxonomy" id="2038154"/>
    <lineage>
        <taxon>Eukaryota</taxon>
        <taxon>Metazoa</taxon>
        <taxon>Ecdysozoa</taxon>
        <taxon>Arthropoda</taxon>
        <taxon>Hexapoda</taxon>
        <taxon>Insecta</taxon>
        <taxon>Pterygota</taxon>
        <taxon>Neoptera</taxon>
        <taxon>Endopterygota</taxon>
        <taxon>Coleoptera</taxon>
        <taxon>Polyphaga</taxon>
        <taxon>Elateriformia</taxon>
        <taxon>Elateroidea</taxon>
        <taxon>Elateridae</taxon>
        <taxon>Agrypninae</taxon>
        <taxon>Pyrophorini</taxon>
        <taxon>Ignelater</taxon>
    </lineage>
</organism>
<protein>
    <recommendedName>
        <fullName evidence="2">C2H2-type domain-containing protein</fullName>
    </recommendedName>
</protein>
<feature type="non-terminal residue" evidence="3">
    <location>
        <position position="1"/>
    </location>
</feature>
<dbReference type="EMBL" id="VTPC01000771">
    <property type="protein sequence ID" value="KAF2904437.1"/>
    <property type="molecule type" value="Genomic_DNA"/>
</dbReference>
<dbReference type="PROSITE" id="PS50157">
    <property type="entry name" value="ZINC_FINGER_C2H2_2"/>
    <property type="match status" value="2"/>
</dbReference>
<dbReference type="Gene3D" id="3.30.160.60">
    <property type="entry name" value="Classic Zinc Finger"/>
    <property type="match status" value="2"/>
</dbReference>
<dbReference type="InterPro" id="IPR013087">
    <property type="entry name" value="Znf_C2H2_type"/>
</dbReference>
<accession>A0A8K0GJY8</accession>
<dbReference type="FunFam" id="3.30.160.60:FF:001861">
    <property type="entry name" value="Protein tramtrack, beta isoform"/>
    <property type="match status" value="1"/>
</dbReference>
<comment type="caution">
    <text evidence="3">The sequence shown here is derived from an EMBL/GenBank/DDBJ whole genome shotgun (WGS) entry which is preliminary data.</text>
</comment>
<dbReference type="InterPro" id="IPR008598">
    <property type="entry name" value="Di19_Zn-bd"/>
</dbReference>
<keyword evidence="1" id="KW-0862">Zinc</keyword>
<name>A0A8K0GJY8_IGNLU</name>
<evidence type="ECO:0000259" key="2">
    <source>
        <dbReference type="PROSITE" id="PS50157"/>
    </source>
</evidence>
<sequence length="197" mass="23169">TEKETNTSTSNVRCIDFNSSLREEYKLPKQDFMMSDDEDNEDVQEFDSSYEPFDIKLDPRTFLDTVIDNNSNGNNSSSSIKKQTDFYDFDEDSNYEIILEEQSLESKSSRFENYTKKIYDPDKSARDFCVREKDNLYRCTVCDRVYTHISNFCRHYMTSHKVDVKMFACPVCCKAFTRKDNMLAHLKIIHKPVNVVP</sequence>
<dbReference type="Pfam" id="PF05605">
    <property type="entry name" value="zf-Di19"/>
    <property type="match status" value="1"/>
</dbReference>
<keyword evidence="1" id="KW-0479">Metal-binding</keyword>
<feature type="domain" description="C2H2-type" evidence="2">
    <location>
        <begin position="137"/>
        <end position="165"/>
    </location>
</feature>
<dbReference type="PROSITE" id="PS00028">
    <property type="entry name" value="ZINC_FINGER_C2H2_1"/>
    <property type="match status" value="2"/>
</dbReference>
<dbReference type="AlphaFoldDB" id="A0A8K0GJY8"/>
<keyword evidence="1" id="KW-0863">Zinc-finger</keyword>
<dbReference type="InterPro" id="IPR036236">
    <property type="entry name" value="Znf_C2H2_sf"/>
</dbReference>
<proteinExistence type="predicted"/>
<feature type="domain" description="C2H2-type" evidence="2">
    <location>
        <begin position="167"/>
        <end position="190"/>
    </location>
</feature>
<dbReference type="GO" id="GO:0008270">
    <property type="term" value="F:zinc ion binding"/>
    <property type="evidence" value="ECO:0007669"/>
    <property type="project" value="UniProtKB-KW"/>
</dbReference>
<evidence type="ECO:0000256" key="1">
    <source>
        <dbReference type="PROSITE-ProRule" id="PRU00042"/>
    </source>
</evidence>
<gene>
    <name evidence="3" type="ORF">ILUMI_01738</name>
</gene>